<gene>
    <name evidence="2" type="ORF">GWK09_11990</name>
</gene>
<dbReference type="Proteomes" id="UP000468443">
    <property type="component" value="Unassembled WGS sequence"/>
</dbReference>
<sequence length="146" mass="16134">MNKQSTAKPPVWFWVVSVLALLWNLMGVMNYLGTAFMKEAMKAEMTPAQVELIENTPAWVTAAFAIAVWFGAAGCIGLLLRKKWAKSALALSLVGVIVQMGYSFFMTNASEVYGQTEAVIIPLMVIIIAVLLVFFARLSERKTWIA</sequence>
<keyword evidence="1" id="KW-0472">Membrane</keyword>
<evidence type="ECO:0000313" key="2">
    <source>
        <dbReference type="EMBL" id="NER11244.1"/>
    </source>
</evidence>
<feature type="transmembrane region" description="Helical" evidence="1">
    <location>
        <begin position="57"/>
        <end position="80"/>
    </location>
</feature>
<accession>A0A6P0UDB2</accession>
<organism evidence="2 3">
    <name type="scientific">Muriicola jejuensis</name>
    <dbReference type="NCBI Taxonomy" id="504488"/>
    <lineage>
        <taxon>Bacteria</taxon>
        <taxon>Pseudomonadati</taxon>
        <taxon>Bacteroidota</taxon>
        <taxon>Flavobacteriia</taxon>
        <taxon>Flavobacteriales</taxon>
        <taxon>Flavobacteriaceae</taxon>
        <taxon>Muriicola</taxon>
    </lineage>
</organism>
<keyword evidence="3" id="KW-1185">Reference proteome</keyword>
<protein>
    <recommendedName>
        <fullName evidence="4">Sugar transporter</fullName>
    </recommendedName>
</protein>
<evidence type="ECO:0000256" key="1">
    <source>
        <dbReference type="SAM" id="Phobius"/>
    </source>
</evidence>
<feature type="transmembrane region" description="Helical" evidence="1">
    <location>
        <begin position="87"/>
        <end position="106"/>
    </location>
</feature>
<reference evidence="2 3" key="1">
    <citation type="submission" date="2020-01" db="EMBL/GenBank/DDBJ databases">
        <title>Muriicola jejuensis KCTC 22299.</title>
        <authorList>
            <person name="Wang G."/>
        </authorList>
    </citation>
    <scope>NUCLEOTIDE SEQUENCE [LARGE SCALE GENOMIC DNA]</scope>
    <source>
        <strain evidence="2 3">KCTC 22299</strain>
    </source>
</reference>
<proteinExistence type="predicted"/>
<dbReference type="AlphaFoldDB" id="A0A6P0UDB2"/>
<keyword evidence="1" id="KW-0812">Transmembrane</keyword>
<comment type="caution">
    <text evidence="2">The sequence shown here is derived from an EMBL/GenBank/DDBJ whole genome shotgun (WGS) entry which is preliminary data.</text>
</comment>
<feature type="transmembrane region" description="Helical" evidence="1">
    <location>
        <begin position="12"/>
        <end position="37"/>
    </location>
</feature>
<feature type="transmembrane region" description="Helical" evidence="1">
    <location>
        <begin position="118"/>
        <end position="138"/>
    </location>
</feature>
<dbReference type="EMBL" id="JAABOP010000004">
    <property type="protein sequence ID" value="NER11244.1"/>
    <property type="molecule type" value="Genomic_DNA"/>
</dbReference>
<keyword evidence="1" id="KW-1133">Transmembrane helix</keyword>
<evidence type="ECO:0000313" key="3">
    <source>
        <dbReference type="Proteomes" id="UP000468443"/>
    </source>
</evidence>
<evidence type="ECO:0008006" key="4">
    <source>
        <dbReference type="Google" id="ProtNLM"/>
    </source>
</evidence>
<name>A0A6P0UDB2_9FLAO</name>
<dbReference type="RefSeq" id="WP_163693700.1">
    <property type="nucleotide sequence ID" value="NZ_FXTW01000003.1"/>
</dbReference>